<accession>A0ABM6SS79</accession>
<organism evidence="3 4">
    <name type="scientific">Streptomyces dengpaensis</name>
    <dbReference type="NCBI Taxonomy" id="2049881"/>
    <lineage>
        <taxon>Bacteria</taxon>
        <taxon>Bacillati</taxon>
        <taxon>Actinomycetota</taxon>
        <taxon>Actinomycetes</taxon>
        <taxon>Kitasatosporales</taxon>
        <taxon>Streptomycetaceae</taxon>
        <taxon>Streptomyces</taxon>
    </lineage>
</organism>
<reference evidence="3 4" key="1">
    <citation type="submission" date="2018-02" db="EMBL/GenBank/DDBJ databases">
        <title>Complete genome sequence of Streptomyces dengpaensis, the producer of angucyclines.</title>
        <authorList>
            <person name="Yumei L."/>
        </authorList>
    </citation>
    <scope>NUCLEOTIDE SEQUENCE [LARGE SCALE GENOMIC DNA]</scope>
    <source>
        <strain evidence="3 4">XZHG99</strain>
    </source>
</reference>
<name>A0ABM6SS79_9ACTN</name>
<feature type="region of interest" description="Disordered" evidence="1">
    <location>
        <begin position="74"/>
        <end position="100"/>
    </location>
</feature>
<evidence type="ECO:0000313" key="3">
    <source>
        <dbReference type="EMBL" id="AVH57563.1"/>
    </source>
</evidence>
<dbReference type="EMBL" id="CP026652">
    <property type="protein sequence ID" value="AVH57563.1"/>
    <property type="molecule type" value="Genomic_DNA"/>
</dbReference>
<sequence length="245" mass="25831">MNHPFRSPHPPAEAERLREAFARAAYEISPSAVPLAAIEREGSARRRRRRTAVLGAACGALLVPLAVVVLRDGASAGPSDHVKPPVASAATTSPSPSVPAGKVRVVTPGERVQAAPGFTIWLTEDGKHWLEPGAPGTQFRSVTDGNLDLTRPGVSLQQSGDDDRYFLSGIFHGKGEPARVEVRTVAGDFNGTALTLAGRPGWGVWYLVAKLPESATSANTMTGVTESITVYDAKGGVIADEDFSR</sequence>
<keyword evidence="2" id="KW-0472">Membrane</keyword>
<evidence type="ECO:0008006" key="5">
    <source>
        <dbReference type="Google" id="ProtNLM"/>
    </source>
</evidence>
<proteinExistence type="predicted"/>
<keyword evidence="2" id="KW-1133">Transmembrane helix</keyword>
<dbReference type="RefSeq" id="WP_099506500.1">
    <property type="nucleotide sequence ID" value="NZ_CP026652.1"/>
</dbReference>
<evidence type="ECO:0000256" key="1">
    <source>
        <dbReference type="SAM" id="MobiDB-lite"/>
    </source>
</evidence>
<keyword evidence="2" id="KW-0812">Transmembrane</keyword>
<gene>
    <name evidence="3" type="ORF">C4B68_19350</name>
</gene>
<protein>
    <recommendedName>
        <fullName evidence="5">Tat pathway signal sequence domain protein</fullName>
    </recommendedName>
</protein>
<feature type="transmembrane region" description="Helical" evidence="2">
    <location>
        <begin position="52"/>
        <end position="70"/>
    </location>
</feature>
<dbReference type="Proteomes" id="UP000238413">
    <property type="component" value="Chromosome"/>
</dbReference>
<feature type="compositionally biased region" description="Low complexity" evidence="1">
    <location>
        <begin position="84"/>
        <end position="100"/>
    </location>
</feature>
<evidence type="ECO:0000256" key="2">
    <source>
        <dbReference type="SAM" id="Phobius"/>
    </source>
</evidence>
<evidence type="ECO:0000313" key="4">
    <source>
        <dbReference type="Proteomes" id="UP000238413"/>
    </source>
</evidence>
<keyword evidence="4" id="KW-1185">Reference proteome</keyword>